<dbReference type="Proteomes" id="UP000828941">
    <property type="component" value="Chromosome 11"/>
</dbReference>
<protein>
    <submittedName>
        <fullName evidence="1">Uncharacterized protein</fullName>
    </submittedName>
</protein>
<gene>
    <name evidence="1" type="ORF">L6164_027639</name>
</gene>
<dbReference type="EMBL" id="CM039436">
    <property type="protein sequence ID" value="KAI4314763.1"/>
    <property type="molecule type" value="Genomic_DNA"/>
</dbReference>
<proteinExistence type="predicted"/>
<reference evidence="1 2" key="1">
    <citation type="journal article" date="2022" name="DNA Res.">
        <title>Chromosomal-level genome assembly of the orchid tree Bauhinia variegata (Leguminosae; Cercidoideae) supports the allotetraploid origin hypothesis of Bauhinia.</title>
        <authorList>
            <person name="Zhong Y."/>
            <person name="Chen Y."/>
            <person name="Zheng D."/>
            <person name="Pang J."/>
            <person name="Liu Y."/>
            <person name="Luo S."/>
            <person name="Meng S."/>
            <person name="Qian L."/>
            <person name="Wei D."/>
            <person name="Dai S."/>
            <person name="Zhou R."/>
        </authorList>
    </citation>
    <scope>NUCLEOTIDE SEQUENCE [LARGE SCALE GENOMIC DNA]</scope>
    <source>
        <strain evidence="1">BV-YZ2020</strain>
    </source>
</reference>
<accession>A0ACB9LUJ1</accession>
<sequence length="74" mass="8434">MKSVDPKRVVCPDEDDSFELDRLLPARVLYNPREGINKNLRLAVATPADSKWLPRIGDWICTGCTNNNYASREK</sequence>
<keyword evidence="2" id="KW-1185">Reference proteome</keyword>
<evidence type="ECO:0000313" key="1">
    <source>
        <dbReference type="EMBL" id="KAI4314763.1"/>
    </source>
</evidence>
<comment type="caution">
    <text evidence="1">The sequence shown here is derived from an EMBL/GenBank/DDBJ whole genome shotgun (WGS) entry which is preliminary data.</text>
</comment>
<evidence type="ECO:0000313" key="2">
    <source>
        <dbReference type="Proteomes" id="UP000828941"/>
    </source>
</evidence>
<name>A0ACB9LUJ1_BAUVA</name>
<organism evidence="1 2">
    <name type="scientific">Bauhinia variegata</name>
    <name type="common">Purple orchid tree</name>
    <name type="synonym">Phanera variegata</name>
    <dbReference type="NCBI Taxonomy" id="167791"/>
    <lineage>
        <taxon>Eukaryota</taxon>
        <taxon>Viridiplantae</taxon>
        <taxon>Streptophyta</taxon>
        <taxon>Embryophyta</taxon>
        <taxon>Tracheophyta</taxon>
        <taxon>Spermatophyta</taxon>
        <taxon>Magnoliopsida</taxon>
        <taxon>eudicotyledons</taxon>
        <taxon>Gunneridae</taxon>
        <taxon>Pentapetalae</taxon>
        <taxon>rosids</taxon>
        <taxon>fabids</taxon>
        <taxon>Fabales</taxon>
        <taxon>Fabaceae</taxon>
        <taxon>Cercidoideae</taxon>
        <taxon>Cercideae</taxon>
        <taxon>Bauhiniinae</taxon>
        <taxon>Bauhinia</taxon>
    </lineage>
</organism>